<feature type="signal peptide" evidence="1">
    <location>
        <begin position="1"/>
        <end position="21"/>
    </location>
</feature>
<dbReference type="NCBIfam" id="NF046077">
    <property type="entry name" value="LPS_M949_RS01915"/>
    <property type="match status" value="1"/>
</dbReference>
<keyword evidence="3" id="KW-1185">Reference proteome</keyword>
<dbReference type="InterPro" id="IPR058148">
    <property type="entry name" value="M949_RS01915-like_dom"/>
</dbReference>
<keyword evidence="1" id="KW-0732">Signal</keyword>
<evidence type="ECO:0000256" key="1">
    <source>
        <dbReference type="SAM" id="SignalP"/>
    </source>
</evidence>
<organism evidence="2 3">
    <name type="scientific">Parapedobacter deserti</name>
    <dbReference type="NCBI Taxonomy" id="1912957"/>
    <lineage>
        <taxon>Bacteria</taxon>
        <taxon>Pseudomonadati</taxon>
        <taxon>Bacteroidota</taxon>
        <taxon>Sphingobacteriia</taxon>
        <taxon>Sphingobacteriales</taxon>
        <taxon>Sphingobacteriaceae</taxon>
        <taxon>Parapedobacter</taxon>
    </lineage>
</organism>
<comment type="caution">
    <text evidence="2">The sequence shown here is derived from an EMBL/GenBank/DDBJ whole genome shotgun (WGS) entry which is preliminary data.</text>
</comment>
<reference evidence="3" key="1">
    <citation type="journal article" date="2019" name="Int. J. Syst. Evol. Microbiol.">
        <title>The Global Catalogue of Microorganisms (GCM) 10K type strain sequencing project: providing services to taxonomists for standard genome sequencing and annotation.</title>
        <authorList>
            <consortium name="The Broad Institute Genomics Platform"/>
            <consortium name="The Broad Institute Genome Sequencing Center for Infectious Disease"/>
            <person name="Wu L."/>
            <person name="Ma J."/>
        </authorList>
    </citation>
    <scope>NUCLEOTIDE SEQUENCE [LARGE SCALE GENOMIC DNA]</scope>
    <source>
        <strain evidence="3">KCTC 52416</strain>
    </source>
</reference>
<gene>
    <name evidence="2" type="ORF">ACFOET_02285</name>
</gene>
<dbReference type="Proteomes" id="UP001595526">
    <property type="component" value="Unassembled WGS sequence"/>
</dbReference>
<evidence type="ECO:0000313" key="2">
    <source>
        <dbReference type="EMBL" id="MFC3196434.1"/>
    </source>
</evidence>
<dbReference type="EMBL" id="JBHRTA010000008">
    <property type="protein sequence ID" value="MFC3196434.1"/>
    <property type="molecule type" value="Genomic_DNA"/>
</dbReference>
<dbReference type="RefSeq" id="WP_379019142.1">
    <property type="nucleotide sequence ID" value="NZ_JBHRTA010000008.1"/>
</dbReference>
<evidence type="ECO:0000313" key="3">
    <source>
        <dbReference type="Proteomes" id="UP001595526"/>
    </source>
</evidence>
<accession>A0ABV7JEL1</accession>
<name>A0ABV7JEL1_9SPHI</name>
<proteinExistence type="predicted"/>
<protein>
    <submittedName>
        <fullName evidence="2">M949_RS01915 family surface polysaccharide biosynthesis protein</fullName>
    </submittedName>
</protein>
<sequence length="424" mass="47939">MRTSLILFLANLLLSPTAVFAQHSSGPDTLTWTDTQGRHLLLLEQSDPVWDEEASTSSQTIRAKHMLLDSKPRTEVWLFEDAITDCPVDLELAFHAPPRITDLDSDGIKEVWLMTRKACKGDISPSKVEVVLIDTDGKPQRLLAEQLLVFPDGTRDGGSYDLHDFNELPEAYQAYAVDYLLENYRFEYAASLPDSMPKKYSWHPDGLIIYAAPSLTADSIDRASYGEFILVEELWDGETVDVTRYQHDEDKWISDEYLKLYQHASHWLRVEHGGRPGFILDTYLAPIPPPDTSHASGLIWEEYLKSLSMVTFEESEGQTEDFCARNTLHFANGIIYTFTDFGPCEQCGHGQKQLYLPLTSKAEAMMMGLHFFRYYGLFSGANSVLLKREGEAVALEGYMESGQMLVISFTELQDGVCIVEDVML</sequence>
<feature type="chain" id="PRO_5046988408" evidence="1">
    <location>
        <begin position="22"/>
        <end position="424"/>
    </location>
</feature>